<organism evidence="1 2">
    <name type="scientific">Pristionchus entomophagus</name>
    <dbReference type="NCBI Taxonomy" id="358040"/>
    <lineage>
        <taxon>Eukaryota</taxon>
        <taxon>Metazoa</taxon>
        <taxon>Ecdysozoa</taxon>
        <taxon>Nematoda</taxon>
        <taxon>Chromadorea</taxon>
        <taxon>Rhabditida</taxon>
        <taxon>Rhabditina</taxon>
        <taxon>Diplogasteromorpha</taxon>
        <taxon>Diplogasteroidea</taxon>
        <taxon>Neodiplogasteridae</taxon>
        <taxon>Pristionchus</taxon>
    </lineage>
</organism>
<name>A0AAV5U5Y2_9BILA</name>
<dbReference type="Proteomes" id="UP001432027">
    <property type="component" value="Unassembled WGS sequence"/>
</dbReference>
<feature type="non-terminal residue" evidence="1">
    <location>
        <position position="63"/>
    </location>
</feature>
<protein>
    <submittedName>
        <fullName evidence="1">Uncharacterized protein</fullName>
    </submittedName>
</protein>
<keyword evidence="2" id="KW-1185">Reference proteome</keyword>
<dbReference type="EMBL" id="BTSX01000005">
    <property type="protein sequence ID" value="GMT02291.1"/>
    <property type="molecule type" value="Genomic_DNA"/>
</dbReference>
<evidence type="ECO:0000313" key="2">
    <source>
        <dbReference type="Proteomes" id="UP001432027"/>
    </source>
</evidence>
<evidence type="ECO:0000313" key="1">
    <source>
        <dbReference type="EMBL" id="GMT02291.1"/>
    </source>
</evidence>
<accession>A0AAV5U5Y2</accession>
<reference evidence="1" key="1">
    <citation type="submission" date="2023-10" db="EMBL/GenBank/DDBJ databases">
        <title>Genome assembly of Pristionchus species.</title>
        <authorList>
            <person name="Yoshida K."/>
            <person name="Sommer R.J."/>
        </authorList>
    </citation>
    <scope>NUCLEOTIDE SEQUENCE</scope>
    <source>
        <strain evidence="1">RS0144</strain>
    </source>
</reference>
<dbReference type="AlphaFoldDB" id="A0AAV5U5Y2"/>
<comment type="caution">
    <text evidence="1">The sequence shown here is derived from an EMBL/GenBank/DDBJ whole genome shotgun (WGS) entry which is preliminary data.</text>
</comment>
<proteinExistence type="predicted"/>
<gene>
    <name evidence="1" type="ORF">PENTCL1PPCAC_24465</name>
</gene>
<sequence length="63" mass="6948">IILLLMICRAEASLIRSANPHHARLIEDIKNASSADVNPYDHGDGEFELSLNITVNLLALHEV</sequence>
<feature type="non-terminal residue" evidence="1">
    <location>
        <position position="1"/>
    </location>
</feature>